<dbReference type="EMBL" id="FNQR01000021">
    <property type="protein sequence ID" value="SEB15920.1"/>
    <property type="molecule type" value="Genomic_DNA"/>
</dbReference>
<gene>
    <name evidence="2" type="ORF">SAMN05421743_12162</name>
</gene>
<dbReference type="Proteomes" id="UP000198584">
    <property type="component" value="Unassembled WGS sequence"/>
</dbReference>
<dbReference type="STRING" id="571932.SAMN05421743_12162"/>
<name>A0A1H4H3I3_9BACI</name>
<dbReference type="Pfam" id="PF01726">
    <property type="entry name" value="LexA_DNA_bind"/>
    <property type="match status" value="1"/>
</dbReference>
<dbReference type="Gene3D" id="1.10.10.10">
    <property type="entry name" value="Winged helix-like DNA-binding domain superfamily/Winged helix DNA-binding domain"/>
    <property type="match status" value="1"/>
</dbReference>
<dbReference type="AlphaFoldDB" id="A0A1H4H3I3"/>
<protein>
    <submittedName>
        <fullName evidence="2">LexA DNA binding domain-containing protein</fullName>
    </submittedName>
</protein>
<dbReference type="SUPFAM" id="SSF46785">
    <property type="entry name" value="Winged helix' DNA-binding domain"/>
    <property type="match status" value="1"/>
</dbReference>
<dbReference type="PANTHER" id="PTHR33516:SF2">
    <property type="entry name" value="LEXA REPRESSOR-RELATED"/>
    <property type="match status" value="1"/>
</dbReference>
<dbReference type="GO" id="GO:0006508">
    <property type="term" value="P:proteolysis"/>
    <property type="evidence" value="ECO:0007669"/>
    <property type="project" value="InterPro"/>
</dbReference>
<feature type="domain" description="LexA repressor DNA-binding" evidence="1">
    <location>
        <begin position="1"/>
        <end position="64"/>
    </location>
</feature>
<accession>A0A1H4H3I3</accession>
<dbReference type="InterPro" id="IPR036390">
    <property type="entry name" value="WH_DNA-bd_sf"/>
</dbReference>
<evidence type="ECO:0000313" key="2">
    <source>
        <dbReference type="EMBL" id="SEB15920.1"/>
    </source>
</evidence>
<sequence>MKELTQQQKRALDFIEASIKATGHSPTVREVANHLGVSSASTAHRHITRLKEKGYLENKERSPRSFHLVSGSSPERNFINALKDLDDDTTDIIFVEGEPFKVQRATIEDIREWRGESS</sequence>
<proteinExistence type="predicted"/>
<keyword evidence="3" id="KW-1185">Reference proteome</keyword>
<reference evidence="3" key="1">
    <citation type="submission" date="2016-10" db="EMBL/GenBank/DDBJ databases">
        <authorList>
            <person name="Varghese N."/>
            <person name="Submissions S."/>
        </authorList>
    </citation>
    <scope>NUCLEOTIDE SEQUENCE [LARGE SCALE GENOMIC DNA]</scope>
    <source>
        <strain evidence="3">CCM7597</strain>
    </source>
</reference>
<organism evidence="2 3">
    <name type="scientific">Thalassobacillus cyri</name>
    <dbReference type="NCBI Taxonomy" id="571932"/>
    <lineage>
        <taxon>Bacteria</taxon>
        <taxon>Bacillati</taxon>
        <taxon>Bacillota</taxon>
        <taxon>Bacilli</taxon>
        <taxon>Bacillales</taxon>
        <taxon>Bacillaceae</taxon>
        <taxon>Thalassobacillus</taxon>
    </lineage>
</organism>
<dbReference type="InterPro" id="IPR036388">
    <property type="entry name" value="WH-like_DNA-bd_sf"/>
</dbReference>
<evidence type="ECO:0000259" key="1">
    <source>
        <dbReference type="Pfam" id="PF01726"/>
    </source>
</evidence>
<dbReference type="InterPro" id="IPR006199">
    <property type="entry name" value="LexA_DNA-bd_dom"/>
</dbReference>
<dbReference type="InterPro" id="IPR050077">
    <property type="entry name" value="LexA_repressor"/>
</dbReference>
<evidence type="ECO:0000313" key="3">
    <source>
        <dbReference type="Proteomes" id="UP000198584"/>
    </source>
</evidence>
<dbReference type="OrthoDB" id="1956263at2"/>
<dbReference type="RefSeq" id="WP_093046487.1">
    <property type="nucleotide sequence ID" value="NZ_FNQR01000021.1"/>
</dbReference>
<dbReference type="GO" id="GO:0004252">
    <property type="term" value="F:serine-type endopeptidase activity"/>
    <property type="evidence" value="ECO:0007669"/>
    <property type="project" value="InterPro"/>
</dbReference>
<dbReference type="PANTHER" id="PTHR33516">
    <property type="entry name" value="LEXA REPRESSOR"/>
    <property type="match status" value="1"/>
</dbReference>